<dbReference type="PANTHER" id="PTHR23150:SF19">
    <property type="entry name" value="FORMYLGLYCINE-GENERATING ENZYME"/>
    <property type="match status" value="1"/>
</dbReference>
<organism evidence="2">
    <name type="scientific">marine metagenome</name>
    <dbReference type="NCBI Taxonomy" id="408172"/>
    <lineage>
        <taxon>unclassified sequences</taxon>
        <taxon>metagenomes</taxon>
        <taxon>ecological metagenomes</taxon>
    </lineage>
</organism>
<dbReference type="Gene3D" id="3.90.1580.10">
    <property type="entry name" value="paralog of FGE (formylglycine-generating enzyme)"/>
    <property type="match status" value="1"/>
</dbReference>
<feature type="domain" description="Sulfatase-modifying factor enzyme-like" evidence="1">
    <location>
        <begin position="41"/>
        <end position="324"/>
    </location>
</feature>
<sequence length="329" mass="37447">MSRGYQFFQIIALLLCLSFIALNTNAHEIDTSKLIKDCEYCPQMIIIEPGEYIMGSPSSVEGSRDDERPQHQVRIEYFFAAGQYEVKRIEFEQFIRSTGYDMSGGCYGATENGIQLGKNLDWNDPGYPISDDHPVVCVSWNDANAYANWLSENTGYSYRLFSESEWEYVARAGTDTIRFWGDSEEGCAFANGADLDITPEAFLEEMRARQTKIVLPENWKVANCHDGFITSAPVGSFKPNAFGIYDILGNVAEWVEDCYNDSYINAPNDGSARLYGDCDRPVLRGASYYDMPIYLRSSNHYGFQSDQSKNKDTRYINFGFRVMREVTEH</sequence>
<proteinExistence type="predicted"/>
<dbReference type="InterPro" id="IPR051043">
    <property type="entry name" value="Sulfatase_Mod_Factor_Kinase"/>
</dbReference>
<protein>
    <recommendedName>
        <fullName evidence="1">Sulfatase-modifying factor enzyme-like domain-containing protein</fullName>
    </recommendedName>
</protein>
<dbReference type="AlphaFoldDB" id="A0A381S4Y0"/>
<dbReference type="SUPFAM" id="SSF56436">
    <property type="entry name" value="C-type lectin-like"/>
    <property type="match status" value="1"/>
</dbReference>
<evidence type="ECO:0000259" key="1">
    <source>
        <dbReference type="Pfam" id="PF03781"/>
    </source>
</evidence>
<reference evidence="2" key="1">
    <citation type="submission" date="2018-05" db="EMBL/GenBank/DDBJ databases">
        <authorList>
            <person name="Lanie J.A."/>
            <person name="Ng W.-L."/>
            <person name="Kazmierczak K.M."/>
            <person name="Andrzejewski T.M."/>
            <person name="Davidsen T.M."/>
            <person name="Wayne K.J."/>
            <person name="Tettelin H."/>
            <person name="Glass J.I."/>
            <person name="Rusch D."/>
            <person name="Podicherti R."/>
            <person name="Tsui H.-C.T."/>
            <person name="Winkler M.E."/>
        </authorList>
    </citation>
    <scope>NUCLEOTIDE SEQUENCE</scope>
</reference>
<gene>
    <name evidence="2" type="ORF">METZ01_LOCUS52006</name>
</gene>
<dbReference type="Pfam" id="PF03781">
    <property type="entry name" value="FGE-sulfatase"/>
    <property type="match status" value="1"/>
</dbReference>
<evidence type="ECO:0000313" key="2">
    <source>
        <dbReference type="EMBL" id="SUZ99152.1"/>
    </source>
</evidence>
<name>A0A381S4Y0_9ZZZZ</name>
<dbReference type="GO" id="GO:0120147">
    <property type="term" value="F:formylglycine-generating oxidase activity"/>
    <property type="evidence" value="ECO:0007669"/>
    <property type="project" value="TreeGrafter"/>
</dbReference>
<dbReference type="EMBL" id="UINC01002674">
    <property type="protein sequence ID" value="SUZ99152.1"/>
    <property type="molecule type" value="Genomic_DNA"/>
</dbReference>
<dbReference type="PANTHER" id="PTHR23150">
    <property type="entry name" value="SULFATASE MODIFYING FACTOR 1, 2"/>
    <property type="match status" value="1"/>
</dbReference>
<dbReference type="InterPro" id="IPR016187">
    <property type="entry name" value="CTDL_fold"/>
</dbReference>
<dbReference type="InterPro" id="IPR042095">
    <property type="entry name" value="SUMF_sf"/>
</dbReference>
<accession>A0A381S4Y0</accession>
<dbReference type="InterPro" id="IPR005532">
    <property type="entry name" value="SUMF_dom"/>
</dbReference>